<dbReference type="EMBL" id="RAPE01000005">
    <property type="protein sequence ID" value="RKF12996.1"/>
    <property type="molecule type" value="Genomic_DNA"/>
</dbReference>
<proteinExistence type="predicted"/>
<dbReference type="InterPro" id="IPR036390">
    <property type="entry name" value="WH_DNA-bd_sf"/>
</dbReference>
<evidence type="ECO:0000313" key="6">
    <source>
        <dbReference type="Proteomes" id="UP000281128"/>
    </source>
</evidence>
<keyword evidence="6" id="KW-1185">Reference proteome</keyword>
<evidence type="ECO:0000256" key="1">
    <source>
        <dbReference type="ARBA" id="ARBA00023015"/>
    </source>
</evidence>
<dbReference type="Pfam" id="PF00392">
    <property type="entry name" value="GntR"/>
    <property type="match status" value="1"/>
</dbReference>
<dbReference type="InterPro" id="IPR036388">
    <property type="entry name" value="WH-like_DNA-bd_sf"/>
</dbReference>
<protein>
    <submittedName>
        <fullName evidence="5">GntR family transcriptional regulator</fullName>
    </submittedName>
</protein>
<dbReference type="SMART" id="SM00895">
    <property type="entry name" value="FCD"/>
    <property type="match status" value="1"/>
</dbReference>
<sequence length="230" mass="25915">MYDILRAQILNLDREPGTDLDEAALVKEIGISRTPVREAIIRLASEELVTILPNRGAMVAPINLTDFPRYLEAFDLLQRAVTRLAAIRRSDADMGAIEQAMQDFDTQARAGDPVATTIANRDFHNTIGAASGNRFLCDQYARMLNLGMRYSRFPFGIGTDDRDEEGLEQHLQNVMNDHHRIAQAIRARDAELAERLGHEHTILFRERIMKYLNDSKTTKIACAQSDVFSA</sequence>
<dbReference type="Pfam" id="PF07729">
    <property type="entry name" value="FCD"/>
    <property type="match status" value="1"/>
</dbReference>
<keyword evidence="3" id="KW-0804">Transcription</keyword>
<dbReference type="PANTHER" id="PTHR43537:SF45">
    <property type="entry name" value="GNTR FAMILY REGULATORY PROTEIN"/>
    <property type="match status" value="1"/>
</dbReference>
<comment type="caution">
    <text evidence="5">The sequence shown here is derived from an EMBL/GenBank/DDBJ whole genome shotgun (WGS) entry which is preliminary data.</text>
</comment>
<dbReference type="Proteomes" id="UP000281128">
    <property type="component" value="Unassembled WGS sequence"/>
</dbReference>
<dbReference type="OrthoDB" id="8638122at2"/>
<dbReference type="PANTHER" id="PTHR43537">
    <property type="entry name" value="TRANSCRIPTIONAL REGULATOR, GNTR FAMILY"/>
    <property type="match status" value="1"/>
</dbReference>
<evidence type="ECO:0000313" key="5">
    <source>
        <dbReference type="EMBL" id="RKF12996.1"/>
    </source>
</evidence>
<dbReference type="RefSeq" id="WP_121168610.1">
    <property type="nucleotide sequence ID" value="NZ_RAPE01000005.1"/>
</dbReference>
<feature type="domain" description="HTH gntR-type" evidence="4">
    <location>
        <begin position="1"/>
        <end position="62"/>
    </location>
</feature>
<dbReference type="InterPro" id="IPR011711">
    <property type="entry name" value="GntR_C"/>
</dbReference>
<dbReference type="SUPFAM" id="SSF48008">
    <property type="entry name" value="GntR ligand-binding domain-like"/>
    <property type="match status" value="1"/>
</dbReference>
<organism evidence="5 6">
    <name type="scientific">Roseovarius spongiae</name>
    <dbReference type="NCBI Taxonomy" id="2320272"/>
    <lineage>
        <taxon>Bacteria</taxon>
        <taxon>Pseudomonadati</taxon>
        <taxon>Pseudomonadota</taxon>
        <taxon>Alphaproteobacteria</taxon>
        <taxon>Rhodobacterales</taxon>
        <taxon>Roseobacteraceae</taxon>
        <taxon>Roseovarius</taxon>
    </lineage>
</organism>
<dbReference type="SMART" id="SM00345">
    <property type="entry name" value="HTH_GNTR"/>
    <property type="match status" value="1"/>
</dbReference>
<dbReference type="Gene3D" id="1.10.10.10">
    <property type="entry name" value="Winged helix-like DNA-binding domain superfamily/Winged helix DNA-binding domain"/>
    <property type="match status" value="1"/>
</dbReference>
<dbReference type="GO" id="GO:0003700">
    <property type="term" value="F:DNA-binding transcription factor activity"/>
    <property type="evidence" value="ECO:0007669"/>
    <property type="project" value="InterPro"/>
</dbReference>
<dbReference type="InterPro" id="IPR000524">
    <property type="entry name" value="Tscrpt_reg_HTH_GntR"/>
</dbReference>
<dbReference type="InterPro" id="IPR008920">
    <property type="entry name" value="TF_FadR/GntR_C"/>
</dbReference>
<keyword evidence="1" id="KW-0805">Transcription regulation</keyword>
<dbReference type="Gene3D" id="1.20.120.530">
    <property type="entry name" value="GntR ligand-binding domain-like"/>
    <property type="match status" value="1"/>
</dbReference>
<reference evidence="5 6" key="1">
    <citation type="submission" date="2018-09" db="EMBL/GenBank/DDBJ databases">
        <title>Roseovarius spongiae sp. nov., isolated from a marine sponge.</title>
        <authorList>
            <person name="Zhuang L."/>
            <person name="Luo L."/>
        </authorList>
    </citation>
    <scope>NUCLEOTIDE SEQUENCE [LARGE SCALE GENOMIC DNA]</scope>
    <source>
        <strain evidence="5 6">HN-E21</strain>
    </source>
</reference>
<dbReference type="GO" id="GO:0003677">
    <property type="term" value="F:DNA binding"/>
    <property type="evidence" value="ECO:0007669"/>
    <property type="project" value="UniProtKB-KW"/>
</dbReference>
<keyword evidence="2" id="KW-0238">DNA-binding</keyword>
<dbReference type="PROSITE" id="PS50949">
    <property type="entry name" value="HTH_GNTR"/>
    <property type="match status" value="1"/>
</dbReference>
<evidence type="ECO:0000256" key="2">
    <source>
        <dbReference type="ARBA" id="ARBA00023125"/>
    </source>
</evidence>
<name>A0A3A8B234_9RHOB</name>
<dbReference type="SUPFAM" id="SSF46785">
    <property type="entry name" value="Winged helix' DNA-binding domain"/>
    <property type="match status" value="1"/>
</dbReference>
<gene>
    <name evidence="5" type="ORF">D6850_15955</name>
</gene>
<evidence type="ECO:0000259" key="4">
    <source>
        <dbReference type="PROSITE" id="PS50949"/>
    </source>
</evidence>
<dbReference type="AlphaFoldDB" id="A0A3A8B234"/>
<accession>A0A3A8B234</accession>
<evidence type="ECO:0000256" key="3">
    <source>
        <dbReference type="ARBA" id="ARBA00023163"/>
    </source>
</evidence>